<organism evidence="2 3">
    <name type="scientific">Caldimonas brevitalea</name>
    <dbReference type="NCBI Taxonomy" id="413882"/>
    <lineage>
        <taxon>Bacteria</taxon>
        <taxon>Pseudomonadati</taxon>
        <taxon>Pseudomonadota</taxon>
        <taxon>Betaproteobacteria</taxon>
        <taxon>Burkholderiales</taxon>
        <taxon>Sphaerotilaceae</taxon>
        <taxon>Caldimonas</taxon>
    </lineage>
</organism>
<dbReference type="EMBL" id="CP011371">
    <property type="protein sequence ID" value="AKJ27200.1"/>
    <property type="molecule type" value="Genomic_DNA"/>
</dbReference>
<evidence type="ECO:0000313" key="2">
    <source>
        <dbReference type="EMBL" id="AKJ27200.1"/>
    </source>
</evidence>
<reference evidence="2 3" key="1">
    <citation type="submission" date="2015-05" db="EMBL/GenBank/DDBJ databases">
        <authorList>
            <person name="Tang B."/>
            <person name="Yu Y."/>
        </authorList>
    </citation>
    <scope>NUCLEOTIDE SEQUENCE [LARGE SCALE GENOMIC DNA]</scope>
    <source>
        <strain evidence="2 3">DSM 7029</strain>
    </source>
</reference>
<proteinExistence type="predicted"/>
<protein>
    <submittedName>
        <fullName evidence="2">Uncharacterized protein</fullName>
    </submittedName>
</protein>
<sequence length="203" mass="22348">MELAKLLRWQLEDVEGKAVHAAKAPLHQREPARQALLLSAAGLIAVRERVLADVSLMQGTPAHWDQLGKRYGALKRALADLALPAHEGERSDHRLKRFRSTVAALVTAESRDVYPVLERRQLNGSLQCLEAEVQLLLERHALPADHGSSRSSREWLNEARLVLSSMPVETARPLRADAGEPVVPHALPSAEAPPGSEVTRRSD</sequence>
<dbReference type="Proteomes" id="UP000035352">
    <property type="component" value="Chromosome"/>
</dbReference>
<evidence type="ECO:0000313" key="3">
    <source>
        <dbReference type="Proteomes" id="UP000035352"/>
    </source>
</evidence>
<dbReference type="RefSeq" id="WP_047193357.1">
    <property type="nucleotide sequence ID" value="NZ_CP011371.1"/>
</dbReference>
<dbReference type="AlphaFoldDB" id="A0A0G3BKY2"/>
<gene>
    <name evidence="2" type="ORF">AAW51_0509</name>
</gene>
<accession>A0A0G3BKY2</accession>
<feature type="region of interest" description="Disordered" evidence="1">
    <location>
        <begin position="175"/>
        <end position="203"/>
    </location>
</feature>
<name>A0A0G3BKY2_9BURK</name>
<keyword evidence="3" id="KW-1185">Reference proteome</keyword>
<dbReference type="KEGG" id="pbh:AAW51_0509"/>
<evidence type="ECO:0000256" key="1">
    <source>
        <dbReference type="SAM" id="MobiDB-lite"/>
    </source>
</evidence>